<sequence length="608" mass="65756">MDPEQTPPGVPHHSLSAASFAALSRGDGSPRITQDFWKTEESRRLLLASTLMTEIGKDPALLGPLPPITEVIRVLTEAQEQAPAEVGALLIDPEVGSGCAYALRRLRGGARGDGPLWLDLGIVHALALAASARAGLPWSTRLPLRDGNAMIPSYGIARFAAGPEQVTEAHTTDGDIRLRSGGQHVDMDDPDGGASWWSLRSIRAGEELPLTVRLDDLDPLRDLADPVPPARLDDAAFERWRRLITSAWELLCRDYRADAEAMAGGVVSIVPLQHEPGWDTRSASHGEAFGAVMMSEPRDAVEMAVTLIHEFQHIRLGALLHLIRLTEPDDGTLYYAPWRDDPRPLPGLIQGVYAFFGIAKFWRIRWGTTSGTERTQAAFEYALARQQTAEALRIVLSAPGLTESGQRFFQGLHTRLGEWSHEPADAVDPDVARLAAITADSHRIGWRLRHFRPRENDVAELISLRTAGKPAEPLGPVPAAIRPHAGLRWDQHIPAAARRRILSTTASPDPLIAGEAALLSHDVPGARAAFVSAIGRTSGAVDNADVPDDEARAWAGLALSLAAAGDTPAATALRRRPDLVRAVYAGMGRRVDPADIATWLGPAFPDRP</sequence>
<dbReference type="Proteomes" id="UP000680865">
    <property type="component" value="Unassembled WGS sequence"/>
</dbReference>
<organism evidence="1 2">
    <name type="scientific">Winogradskya consettensis</name>
    <dbReference type="NCBI Taxonomy" id="113560"/>
    <lineage>
        <taxon>Bacteria</taxon>
        <taxon>Bacillati</taxon>
        <taxon>Actinomycetota</taxon>
        <taxon>Actinomycetes</taxon>
        <taxon>Micromonosporales</taxon>
        <taxon>Micromonosporaceae</taxon>
        <taxon>Winogradskya</taxon>
    </lineage>
</organism>
<evidence type="ECO:0000313" key="2">
    <source>
        <dbReference type="Proteomes" id="UP000680865"/>
    </source>
</evidence>
<dbReference type="NCBIfam" id="TIGR04267">
    <property type="entry name" value="mod_HExxH"/>
    <property type="match status" value="1"/>
</dbReference>
<keyword evidence="2" id="KW-1185">Reference proteome</keyword>
<dbReference type="EMBL" id="BOQP01000008">
    <property type="protein sequence ID" value="GIM69909.1"/>
    <property type="molecule type" value="Genomic_DNA"/>
</dbReference>
<proteinExistence type="predicted"/>
<comment type="caution">
    <text evidence="1">The sequence shown here is derived from an EMBL/GenBank/DDBJ whole genome shotgun (WGS) entry which is preliminary data.</text>
</comment>
<name>A0A919VKU5_9ACTN</name>
<dbReference type="InterPro" id="IPR026337">
    <property type="entry name" value="AKG_HExxH"/>
</dbReference>
<dbReference type="AlphaFoldDB" id="A0A919VKU5"/>
<protein>
    <submittedName>
        <fullName evidence="1">HEXXH motif domain-containing protein</fullName>
    </submittedName>
</protein>
<gene>
    <name evidence="1" type="ORF">Aco04nite_17500</name>
</gene>
<evidence type="ECO:0000313" key="1">
    <source>
        <dbReference type="EMBL" id="GIM69909.1"/>
    </source>
</evidence>
<reference evidence="1" key="1">
    <citation type="submission" date="2021-03" db="EMBL/GenBank/DDBJ databases">
        <title>Whole genome shotgun sequence of Actinoplanes consettensis NBRC 14913.</title>
        <authorList>
            <person name="Komaki H."/>
            <person name="Tamura T."/>
        </authorList>
    </citation>
    <scope>NUCLEOTIDE SEQUENCE</scope>
    <source>
        <strain evidence="1">NBRC 14913</strain>
    </source>
</reference>
<accession>A0A919VKU5</accession>